<proteinExistence type="predicted"/>
<feature type="compositionally biased region" description="Low complexity" evidence="1">
    <location>
        <begin position="315"/>
        <end position="330"/>
    </location>
</feature>
<feature type="transmembrane region" description="Helical" evidence="2">
    <location>
        <begin position="6"/>
        <end position="33"/>
    </location>
</feature>
<accession>A0AAN7SZD0</accession>
<reference evidence="3 4" key="1">
    <citation type="submission" date="2023-08" db="EMBL/GenBank/DDBJ databases">
        <title>Black Yeasts Isolated from many extreme environments.</title>
        <authorList>
            <person name="Coleine C."/>
            <person name="Stajich J.E."/>
            <person name="Selbmann L."/>
        </authorList>
    </citation>
    <scope>NUCLEOTIDE SEQUENCE [LARGE SCALE GENOMIC DNA]</scope>
    <source>
        <strain evidence="3 4">CCFEE 5910</strain>
    </source>
</reference>
<protein>
    <submittedName>
        <fullName evidence="3">Uncharacterized protein</fullName>
    </submittedName>
</protein>
<feature type="region of interest" description="Disordered" evidence="1">
    <location>
        <begin position="252"/>
        <end position="352"/>
    </location>
</feature>
<sequence length="471" mass="53971">MASLPTISIASITTGFVSFFFTILTWLGVYVGLLKTLRSAPKDIPLTLSNLRQEIQSERAMLRQRLKEGDRYHVFPGRQMRRVGKNESHVRLLDTTLKQTWKNFRELEKAFITQGYGIEGDEDVEGEVRSDDDNSQFSDVKQKHEGEKHGRASSLAPTSRRARHRARMRRRESYVTNHMGMWEAGLSLDRTTYYNTDLWHRVVWWWRRDDINSLNESVQRLQIRRIEWDMLETNALVRRGLAMIGSMSGEDPYHDCGERKGPQGKGPNGGSSVRTRRSQGVSRNGRAGNRSRELSRNGFREIYEKEIRRTRRRSASASSESPSPTQTPSPMAKVAGSITRTRSQAGSRRQSRALSVVEYEVVNPGPRARGEKLDSERQPAALGPCNELYQRAFRFREKQPELKENKLEAIQEPTTLEDVEMKVKEVGTHEEGALTFDASLWGVYWKRASTKLLLLSSLLWSLCLRGSWPLS</sequence>
<organism evidence="3 4">
    <name type="scientific">Lithohypha guttulata</name>
    <dbReference type="NCBI Taxonomy" id="1690604"/>
    <lineage>
        <taxon>Eukaryota</taxon>
        <taxon>Fungi</taxon>
        <taxon>Dikarya</taxon>
        <taxon>Ascomycota</taxon>
        <taxon>Pezizomycotina</taxon>
        <taxon>Eurotiomycetes</taxon>
        <taxon>Chaetothyriomycetidae</taxon>
        <taxon>Chaetothyriales</taxon>
        <taxon>Trichomeriaceae</taxon>
        <taxon>Lithohypha</taxon>
    </lineage>
</organism>
<evidence type="ECO:0000313" key="4">
    <source>
        <dbReference type="Proteomes" id="UP001309876"/>
    </source>
</evidence>
<feature type="region of interest" description="Disordered" evidence="1">
    <location>
        <begin position="124"/>
        <end position="165"/>
    </location>
</feature>
<keyword evidence="2" id="KW-0472">Membrane</keyword>
<feature type="compositionally biased region" description="Low complexity" evidence="1">
    <location>
        <begin position="339"/>
        <end position="348"/>
    </location>
</feature>
<feature type="compositionally biased region" description="Basic and acidic residues" evidence="1">
    <location>
        <begin position="140"/>
        <end position="150"/>
    </location>
</feature>
<dbReference type="EMBL" id="JAVRRJ010000004">
    <property type="protein sequence ID" value="KAK5085793.1"/>
    <property type="molecule type" value="Genomic_DNA"/>
</dbReference>
<keyword evidence="2" id="KW-0812">Transmembrane</keyword>
<evidence type="ECO:0000256" key="2">
    <source>
        <dbReference type="SAM" id="Phobius"/>
    </source>
</evidence>
<keyword evidence="2" id="KW-1133">Transmembrane helix</keyword>
<dbReference type="Proteomes" id="UP001309876">
    <property type="component" value="Unassembled WGS sequence"/>
</dbReference>
<feature type="compositionally biased region" description="Basic and acidic residues" evidence="1">
    <location>
        <begin position="290"/>
        <end position="307"/>
    </location>
</feature>
<name>A0AAN7SZD0_9EURO</name>
<feature type="compositionally biased region" description="Basic and acidic residues" evidence="1">
    <location>
        <begin position="252"/>
        <end position="261"/>
    </location>
</feature>
<dbReference type="AlphaFoldDB" id="A0AAN7SZD0"/>
<comment type="caution">
    <text evidence="3">The sequence shown here is derived from an EMBL/GenBank/DDBJ whole genome shotgun (WGS) entry which is preliminary data.</text>
</comment>
<gene>
    <name evidence="3" type="ORF">LTR05_005081</name>
</gene>
<keyword evidence="4" id="KW-1185">Reference proteome</keyword>
<feature type="compositionally biased region" description="Polar residues" evidence="1">
    <location>
        <begin position="270"/>
        <end position="282"/>
    </location>
</feature>
<evidence type="ECO:0000313" key="3">
    <source>
        <dbReference type="EMBL" id="KAK5085793.1"/>
    </source>
</evidence>
<evidence type="ECO:0000256" key="1">
    <source>
        <dbReference type="SAM" id="MobiDB-lite"/>
    </source>
</evidence>